<feature type="signal peptide" evidence="1">
    <location>
        <begin position="1"/>
        <end position="27"/>
    </location>
</feature>
<protein>
    <submittedName>
        <fullName evidence="2">Uncharacterized protein</fullName>
    </submittedName>
</protein>
<dbReference type="Proteomes" id="UP000321353">
    <property type="component" value="Chromosome"/>
</dbReference>
<gene>
    <name evidence="2" type="ORF">Mal15_44150</name>
</gene>
<keyword evidence="1" id="KW-0732">Signal</keyword>
<evidence type="ECO:0000313" key="3">
    <source>
        <dbReference type="Proteomes" id="UP000321353"/>
    </source>
</evidence>
<name>A0A5B9MKY6_9BACT</name>
<dbReference type="KEGG" id="smam:Mal15_44150"/>
<dbReference type="AlphaFoldDB" id="A0A5B9MKY6"/>
<evidence type="ECO:0000313" key="2">
    <source>
        <dbReference type="EMBL" id="QEG00345.1"/>
    </source>
</evidence>
<evidence type="ECO:0000256" key="1">
    <source>
        <dbReference type="SAM" id="SignalP"/>
    </source>
</evidence>
<sequence precursor="true">MARLGPTWPSRLAVGWLCLMLSPVIGAQETTDAGLNDLVILDPGKHERGLPAVVLEAIEGGQQIDIPPKVHVHRYYYSGDKVFQGPILQGGPTMVVASHPKTGERMYINAVLPPGAPRIAYTKASITYVYTDRRVEIQFRGFPHDPCVAIVKHHSGKGMVRSVRDAHVNLREHVSETMRNSPLVNSVKETASGGADLVQGAKTAVGEIAVTGADSINTLSSLIPGFTYLKSLGEQRPQQEYESAIERAATKAERQEIPFVRTNR</sequence>
<proteinExistence type="predicted"/>
<accession>A0A5B9MKY6</accession>
<reference evidence="2 3" key="1">
    <citation type="submission" date="2019-02" db="EMBL/GenBank/DDBJ databases">
        <title>Planctomycetal bacteria perform biofilm scaping via a novel small molecule.</title>
        <authorList>
            <person name="Jeske O."/>
            <person name="Boedeker C."/>
            <person name="Wiegand S."/>
            <person name="Breitling P."/>
            <person name="Kallscheuer N."/>
            <person name="Jogler M."/>
            <person name="Rohde M."/>
            <person name="Petersen J."/>
            <person name="Medema M.H."/>
            <person name="Surup F."/>
            <person name="Jogler C."/>
        </authorList>
    </citation>
    <scope>NUCLEOTIDE SEQUENCE [LARGE SCALE GENOMIC DNA]</scope>
    <source>
        <strain evidence="2 3">Mal15</strain>
    </source>
</reference>
<organism evidence="2 3">
    <name type="scientific">Stieleria maiorica</name>
    <dbReference type="NCBI Taxonomy" id="2795974"/>
    <lineage>
        <taxon>Bacteria</taxon>
        <taxon>Pseudomonadati</taxon>
        <taxon>Planctomycetota</taxon>
        <taxon>Planctomycetia</taxon>
        <taxon>Pirellulales</taxon>
        <taxon>Pirellulaceae</taxon>
        <taxon>Stieleria</taxon>
    </lineage>
</organism>
<keyword evidence="3" id="KW-1185">Reference proteome</keyword>
<dbReference type="EMBL" id="CP036264">
    <property type="protein sequence ID" value="QEG00345.1"/>
    <property type="molecule type" value="Genomic_DNA"/>
</dbReference>
<feature type="chain" id="PRO_5022858316" evidence="1">
    <location>
        <begin position="28"/>
        <end position="264"/>
    </location>
</feature>